<dbReference type="AlphaFoldDB" id="A0A1G8W6X7"/>
<organism evidence="1 2">
    <name type="scientific">Mesorhizobium muleiense</name>
    <dbReference type="NCBI Taxonomy" id="1004279"/>
    <lineage>
        <taxon>Bacteria</taxon>
        <taxon>Pseudomonadati</taxon>
        <taxon>Pseudomonadota</taxon>
        <taxon>Alphaproteobacteria</taxon>
        <taxon>Hyphomicrobiales</taxon>
        <taxon>Phyllobacteriaceae</taxon>
        <taxon>Mesorhizobium</taxon>
    </lineage>
</organism>
<gene>
    <name evidence="1" type="ORF">SAMN05428953_108217</name>
</gene>
<dbReference type="Proteomes" id="UP000198894">
    <property type="component" value="Unassembled WGS sequence"/>
</dbReference>
<evidence type="ECO:0000313" key="1">
    <source>
        <dbReference type="EMBL" id="SDJ74094.1"/>
    </source>
</evidence>
<evidence type="ECO:0000313" key="2">
    <source>
        <dbReference type="Proteomes" id="UP000198894"/>
    </source>
</evidence>
<accession>A0A1G8W6X7</accession>
<keyword evidence="2" id="KW-1185">Reference proteome</keyword>
<name>A0A1G8W6X7_9HYPH</name>
<proteinExistence type="predicted"/>
<sequence>MDRDMRRVSASWPKLWRVPSVTGMGPRSGTVDESWCSPHLSPAPLLAAGFAQLDYKGQLGE</sequence>
<protein>
    <submittedName>
        <fullName evidence="1">Uncharacterized protein</fullName>
    </submittedName>
</protein>
<dbReference type="EMBL" id="FNEE01000008">
    <property type="protein sequence ID" value="SDJ74094.1"/>
    <property type="molecule type" value="Genomic_DNA"/>
</dbReference>
<reference evidence="2" key="1">
    <citation type="submission" date="2016-10" db="EMBL/GenBank/DDBJ databases">
        <authorList>
            <person name="Varghese N."/>
            <person name="Submissions S."/>
        </authorList>
    </citation>
    <scope>NUCLEOTIDE SEQUENCE [LARGE SCALE GENOMIC DNA]</scope>
    <source>
        <strain evidence="2">CGMCC 1.11022</strain>
    </source>
</reference>